<dbReference type="AlphaFoldDB" id="A0A6J5THK9"/>
<sequence length="84" mass="9030">MKNPRFIESGRTAGNRLPSPGKVKKAVSKPATDLENGSPPFRVKKGVGALRHKPYYSSNSVSSPPQGKEQSTHEQVLNSNGTRG</sequence>
<gene>
    <name evidence="4" type="ORF">CURHAP_LOCUS32337</name>
    <name evidence="2" type="ORF">CURHAP_LOCUS3466</name>
    <name evidence="3" type="ORF">CURHAP_LOCUS3558</name>
    <name evidence="5" type="ORF">ORAREDHAP_LOCUS3346</name>
    <name evidence="6" type="ORF">ORAREDHAP_LOCUS42433</name>
</gene>
<dbReference type="EMBL" id="CAEKKB010000007">
    <property type="protein sequence ID" value="CAB4316597.1"/>
    <property type="molecule type" value="Genomic_DNA"/>
</dbReference>
<reference evidence="2 7" key="2">
    <citation type="submission" date="2020-05" db="EMBL/GenBank/DDBJ databases">
        <authorList>
            <person name="Campoy J."/>
            <person name="Schneeberger K."/>
            <person name="Spophaly S."/>
        </authorList>
    </citation>
    <scope>NUCLEOTIDE SEQUENCE [LARGE SCALE GENOMIC DNA]</scope>
    <source>
        <strain evidence="2">PruArmRojPasFocal</strain>
    </source>
</reference>
<evidence type="ECO:0000313" key="6">
    <source>
        <dbReference type="EMBL" id="CAB4316597.1"/>
    </source>
</evidence>
<evidence type="ECO:0000313" key="8">
    <source>
        <dbReference type="Proteomes" id="UP000507245"/>
    </source>
</evidence>
<accession>A0A6J5THK9</accession>
<protein>
    <submittedName>
        <fullName evidence="2">Uncharacterized protein</fullName>
    </submittedName>
</protein>
<dbReference type="EMBL" id="CAEKDK010000005">
    <property type="protein sequence ID" value="CAB4279755.1"/>
    <property type="molecule type" value="Genomic_DNA"/>
</dbReference>
<keyword evidence="8" id="KW-1185">Reference proteome</keyword>
<dbReference type="EMBL" id="CAEKKB010000001">
    <property type="protein sequence ID" value="CAB4293920.1"/>
    <property type="molecule type" value="Genomic_DNA"/>
</dbReference>
<feature type="compositionally biased region" description="Low complexity" evidence="1">
    <location>
        <begin position="55"/>
        <end position="65"/>
    </location>
</feature>
<reference evidence="8" key="1">
    <citation type="journal article" date="2020" name="Genome Biol.">
        <title>Gamete binning: chromosome-level and haplotype-resolved genome assembly enabled by high-throughput single-cell sequencing of gamete genomes.</title>
        <authorList>
            <person name="Campoy J.A."/>
            <person name="Sun H."/>
            <person name="Goel M."/>
            <person name="Jiao W.-B."/>
            <person name="Folz-Donahue K."/>
            <person name="Wang N."/>
            <person name="Rubio M."/>
            <person name="Liu C."/>
            <person name="Kukat C."/>
            <person name="Ruiz D."/>
            <person name="Huettel B."/>
            <person name="Schneeberger K."/>
        </authorList>
    </citation>
    <scope>NUCLEOTIDE SEQUENCE [LARGE SCALE GENOMIC DNA]</scope>
    <source>
        <strain evidence="8">cv. Rojo Pasion</strain>
    </source>
</reference>
<organism evidence="2 7">
    <name type="scientific">Prunus armeniaca</name>
    <name type="common">Apricot</name>
    <name type="synonym">Armeniaca vulgaris</name>
    <dbReference type="NCBI Taxonomy" id="36596"/>
    <lineage>
        <taxon>Eukaryota</taxon>
        <taxon>Viridiplantae</taxon>
        <taxon>Streptophyta</taxon>
        <taxon>Embryophyta</taxon>
        <taxon>Tracheophyta</taxon>
        <taxon>Spermatophyta</taxon>
        <taxon>Magnoliopsida</taxon>
        <taxon>eudicotyledons</taxon>
        <taxon>Gunneridae</taxon>
        <taxon>Pentapetalae</taxon>
        <taxon>rosids</taxon>
        <taxon>fabids</taxon>
        <taxon>Rosales</taxon>
        <taxon>Rosaceae</taxon>
        <taxon>Amygdaloideae</taxon>
        <taxon>Amygdaleae</taxon>
        <taxon>Prunus</taxon>
    </lineage>
</organism>
<name>A0A6J5THK9_PRUAR</name>
<proteinExistence type="predicted"/>
<dbReference type="EMBL" id="CAEKDK010000001">
    <property type="protein sequence ID" value="CAB4263324.1"/>
    <property type="molecule type" value="Genomic_DNA"/>
</dbReference>
<dbReference type="OrthoDB" id="1804399at2759"/>
<feature type="region of interest" description="Disordered" evidence="1">
    <location>
        <begin position="1"/>
        <end position="84"/>
    </location>
</feature>
<feature type="compositionally biased region" description="Basic residues" evidence="1">
    <location>
        <begin position="42"/>
        <end position="54"/>
    </location>
</feature>
<dbReference type="Proteomes" id="UP000507222">
    <property type="component" value="Unassembled WGS sequence"/>
</dbReference>
<evidence type="ECO:0000313" key="5">
    <source>
        <dbReference type="EMBL" id="CAB4293920.1"/>
    </source>
</evidence>
<feature type="compositionally biased region" description="Polar residues" evidence="1">
    <location>
        <begin position="73"/>
        <end position="84"/>
    </location>
</feature>
<dbReference type="EMBL" id="CAEKDK010000001">
    <property type="protein sequence ID" value="CAB4263404.1"/>
    <property type="molecule type" value="Genomic_DNA"/>
</dbReference>
<evidence type="ECO:0000313" key="7">
    <source>
        <dbReference type="Proteomes" id="UP000507222"/>
    </source>
</evidence>
<evidence type="ECO:0000313" key="4">
    <source>
        <dbReference type="EMBL" id="CAB4279755.1"/>
    </source>
</evidence>
<evidence type="ECO:0000256" key="1">
    <source>
        <dbReference type="SAM" id="MobiDB-lite"/>
    </source>
</evidence>
<evidence type="ECO:0000313" key="2">
    <source>
        <dbReference type="EMBL" id="CAB4263324.1"/>
    </source>
</evidence>
<evidence type="ECO:0000313" key="3">
    <source>
        <dbReference type="EMBL" id="CAB4263404.1"/>
    </source>
</evidence>
<dbReference type="Proteomes" id="UP000507245">
    <property type="component" value="Unassembled WGS sequence"/>
</dbReference>